<keyword evidence="3" id="KW-1185">Reference proteome</keyword>
<dbReference type="AlphaFoldDB" id="A0A165BLL6"/>
<proteinExistence type="predicted"/>
<dbReference type="PANTHER" id="PTHR33096">
    <property type="entry name" value="CXC2 DOMAIN-CONTAINING PROTEIN"/>
    <property type="match status" value="1"/>
</dbReference>
<dbReference type="OrthoDB" id="3265112at2759"/>
<gene>
    <name evidence="2" type="ORF">LAESUDRAFT_739233</name>
</gene>
<feature type="region of interest" description="Disordered" evidence="1">
    <location>
        <begin position="130"/>
        <end position="150"/>
    </location>
</feature>
<name>A0A165BLL6_9APHY</name>
<dbReference type="GeneID" id="63828016"/>
<accession>A0A165BLL6</accession>
<dbReference type="InterPro" id="IPR040521">
    <property type="entry name" value="KDZ"/>
</dbReference>
<organism evidence="2 3">
    <name type="scientific">Laetiporus sulphureus 93-53</name>
    <dbReference type="NCBI Taxonomy" id="1314785"/>
    <lineage>
        <taxon>Eukaryota</taxon>
        <taxon>Fungi</taxon>
        <taxon>Dikarya</taxon>
        <taxon>Basidiomycota</taxon>
        <taxon>Agaricomycotina</taxon>
        <taxon>Agaricomycetes</taxon>
        <taxon>Polyporales</taxon>
        <taxon>Laetiporus</taxon>
    </lineage>
</organism>
<dbReference type="EMBL" id="KV427667">
    <property type="protein sequence ID" value="KZT01276.1"/>
    <property type="molecule type" value="Genomic_DNA"/>
</dbReference>
<dbReference type="Proteomes" id="UP000076871">
    <property type="component" value="Unassembled WGS sequence"/>
</dbReference>
<dbReference type="InParanoid" id="A0A165BLL6"/>
<dbReference type="PANTHER" id="PTHR33096:SF1">
    <property type="entry name" value="CXC1-LIKE CYSTEINE CLUSTER ASSOCIATED WITH KDZ TRANSPOSASES DOMAIN-CONTAINING PROTEIN"/>
    <property type="match status" value="1"/>
</dbReference>
<evidence type="ECO:0008006" key="4">
    <source>
        <dbReference type="Google" id="ProtNLM"/>
    </source>
</evidence>
<evidence type="ECO:0000313" key="2">
    <source>
        <dbReference type="EMBL" id="KZT01276.1"/>
    </source>
</evidence>
<protein>
    <recommendedName>
        <fullName evidence="4">CxC1-like cysteine cluster associated with KDZ transposases domain-containing protein</fullName>
    </recommendedName>
</protein>
<dbReference type="STRING" id="1314785.A0A165BLL6"/>
<evidence type="ECO:0000256" key="1">
    <source>
        <dbReference type="SAM" id="MobiDB-lite"/>
    </source>
</evidence>
<dbReference type="Pfam" id="PF18758">
    <property type="entry name" value="KDZ"/>
    <property type="match status" value="1"/>
</dbReference>
<sequence length="655" mass="75326">MAAMGNRNNIVAYSAKSQTSPSNMLPATYRLPSRQVLQLWWPPHQKVLTLAVDVNLLHFVQKLFVRLSPNNSAFCTTLEAFLGEHNYKLSTKDDRSRPSKYLRARCPLCFGGSPNFLVCLNACFTQKCRKGKGNERDLPRSTASASGDDDSYEGMLKIPKSVLDGCQDSFLTADEKREKASTQFFVDTGLMALLCRHDRVLWLVNMTSAGERQHYVLTLIQHLFEHLSISAVIGVLYDIACQLYQSCVKWGFLQDFSDRILFVISIFHAYGHQWPCQVIYHPQKCVGFSLTDGEGCEHFWSTIKILIPSLRISGYHQWLFTIDIQVKHLDEQSLQSLGHWLGRKWASCRSKRTAAEEELDKCEVRTDILRKQWAKQIKQQTRPMLATVCELEQQLMGDIDLLTISELNVQLDEARDKHTMVTQAITRKKAVLGIDDRVRLAALANNSILWIRMNAHALKLHIHECLWQQKFELKWLEHSYQQTVNNRKLTSHTESAVKRRESGILKLMKIYNKLCKDLSDLTKGCRAPRFAIAPRPIETNALFKLDVDDDIWQDIGLDDEVESSPVPPWLGDEKVRVDIKNLLLVDRCKEEEARLWKECCAMQEWLMEEWNCLEHASGDAEDVDDEEYDFNSSEADEEEVELLDAVEDIAFTDMY</sequence>
<reference evidence="2 3" key="1">
    <citation type="journal article" date="2016" name="Mol. Biol. Evol.">
        <title>Comparative Genomics of Early-Diverging Mushroom-Forming Fungi Provides Insights into the Origins of Lignocellulose Decay Capabilities.</title>
        <authorList>
            <person name="Nagy L.G."/>
            <person name="Riley R."/>
            <person name="Tritt A."/>
            <person name="Adam C."/>
            <person name="Daum C."/>
            <person name="Floudas D."/>
            <person name="Sun H."/>
            <person name="Yadav J.S."/>
            <person name="Pangilinan J."/>
            <person name="Larsson K.H."/>
            <person name="Matsuura K."/>
            <person name="Barry K."/>
            <person name="Labutti K."/>
            <person name="Kuo R."/>
            <person name="Ohm R.A."/>
            <person name="Bhattacharya S.S."/>
            <person name="Shirouzu T."/>
            <person name="Yoshinaga Y."/>
            <person name="Martin F.M."/>
            <person name="Grigoriev I.V."/>
            <person name="Hibbett D.S."/>
        </authorList>
    </citation>
    <scope>NUCLEOTIDE SEQUENCE [LARGE SCALE GENOMIC DNA]</scope>
    <source>
        <strain evidence="2 3">93-53</strain>
    </source>
</reference>
<evidence type="ECO:0000313" key="3">
    <source>
        <dbReference type="Proteomes" id="UP000076871"/>
    </source>
</evidence>
<dbReference type="RefSeq" id="XP_040759016.1">
    <property type="nucleotide sequence ID" value="XM_040910987.1"/>
</dbReference>